<dbReference type="RefSeq" id="WP_095277549.1">
    <property type="nucleotide sequence ID" value="NZ_CP047655.1"/>
</dbReference>
<feature type="region of interest" description="Disordered" evidence="1">
    <location>
        <begin position="191"/>
        <end position="240"/>
    </location>
</feature>
<evidence type="ECO:0000313" key="3">
    <source>
        <dbReference type="EMBL" id="PAJ69722.1"/>
    </source>
</evidence>
<feature type="transmembrane region" description="Helical" evidence="2">
    <location>
        <begin position="81"/>
        <end position="105"/>
    </location>
</feature>
<feature type="transmembrane region" description="Helical" evidence="2">
    <location>
        <begin position="7"/>
        <end position="27"/>
    </location>
</feature>
<evidence type="ECO:0000256" key="1">
    <source>
        <dbReference type="SAM" id="MobiDB-lite"/>
    </source>
</evidence>
<feature type="compositionally biased region" description="Basic and acidic residues" evidence="1">
    <location>
        <begin position="191"/>
        <end position="201"/>
    </location>
</feature>
<comment type="caution">
    <text evidence="3">The sequence shown here is derived from an EMBL/GenBank/DDBJ whole genome shotgun (WGS) entry which is preliminary data.</text>
</comment>
<dbReference type="AlphaFoldDB" id="A0A269PDK2"/>
<dbReference type="InterPro" id="IPR019051">
    <property type="entry name" value="Trp_biosyn_TM_oprn/chp"/>
</dbReference>
<gene>
    <name evidence="3" type="ORF">CIG21_07375</name>
</gene>
<dbReference type="NCBIfam" id="TIGR02234">
    <property type="entry name" value="trp_oprn_chp"/>
    <property type="match status" value="1"/>
</dbReference>
<organism evidence="3 4">
    <name type="scientific">Corynebacterium hadale</name>
    <dbReference type="NCBI Taxonomy" id="2026255"/>
    <lineage>
        <taxon>Bacteria</taxon>
        <taxon>Bacillati</taxon>
        <taxon>Actinomycetota</taxon>
        <taxon>Actinomycetes</taxon>
        <taxon>Mycobacteriales</taxon>
        <taxon>Corynebacteriaceae</taxon>
        <taxon>Corynebacterium</taxon>
    </lineage>
</organism>
<protein>
    <submittedName>
        <fullName evidence="3">TIGR02234 family membrane protein</fullName>
    </submittedName>
</protein>
<dbReference type="InterPro" id="IPR011746">
    <property type="entry name" value="Trp_synth-assoc_CHP"/>
</dbReference>
<evidence type="ECO:0000256" key="2">
    <source>
        <dbReference type="SAM" id="Phobius"/>
    </source>
</evidence>
<evidence type="ECO:0000313" key="4">
    <source>
        <dbReference type="Proteomes" id="UP000215771"/>
    </source>
</evidence>
<dbReference type="EMBL" id="NQMQ01000013">
    <property type="protein sequence ID" value="PAJ69722.1"/>
    <property type="molecule type" value="Genomic_DNA"/>
</dbReference>
<keyword evidence="2" id="KW-0472">Membrane</keyword>
<reference evidence="3 4" key="1">
    <citation type="submission" date="2017-08" db="EMBL/GenBank/DDBJ databases">
        <authorList>
            <person name="de Groot N.N."/>
        </authorList>
    </citation>
    <scope>NUCLEOTIDE SEQUENCE [LARGE SCALE GENOMIC DNA]</scope>
    <source>
        <strain evidence="3 4">NBT06-6</strain>
    </source>
</reference>
<dbReference type="Pfam" id="PF09534">
    <property type="entry name" value="Trp_oprn_chp"/>
    <property type="match status" value="1"/>
</dbReference>
<feature type="transmembrane region" description="Helical" evidence="2">
    <location>
        <begin position="151"/>
        <end position="169"/>
    </location>
</feature>
<keyword evidence="2" id="KW-1133">Transmembrane helix</keyword>
<name>A0A269PDK2_9CORY</name>
<keyword evidence="2" id="KW-0812">Transmembrane</keyword>
<feature type="transmembrane region" description="Helical" evidence="2">
    <location>
        <begin position="57"/>
        <end position="74"/>
    </location>
</feature>
<sequence>MSQPSKGWSRAGAIALGVGGAALWAFARMEWIQVDYQDDLSGGGSVAIRGAEWSTETTAVALLLIVGMIAGVALRRWGRRAVGIVGALAGVGGAISPATTLLGTIDPERVHTLLSVGSDTAQTAQQSQSSGAVIAEWADITATTVAPLGPIGALLGCLVAVVGGVLLAAKPGQDSAKLNKYEQETVRREKIHEDLEARPDSGRVLWDALDADIDPTEQLGQPEHPEHPARPEHSVRRRDQ</sequence>
<accession>A0A269PDK2</accession>
<dbReference type="Proteomes" id="UP000215771">
    <property type="component" value="Unassembled WGS sequence"/>
</dbReference>
<proteinExistence type="predicted"/>
<feature type="compositionally biased region" description="Basic and acidic residues" evidence="1">
    <location>
        <begin position="223"/>
        <end position="240"/>
    </location>
</feature>